<dbReference type="PATRIC" id="fig|1674920.3.peg.3079"/>
<dbReference type="STRING" id="1674920.ACR52_23300"/>
<dbReference type="EMBL" id="LFMW01000018">
    <property type="protein sequence ID" value="KMT53098.1"/>
    <property type="molecule type" value="Genomic_DNA"/>
</dbReference>
<evidence type="ECO:0000259" key="1">
    <source>
        <dbReference type="Pfam" id="PF02887"/>
    </source>
</evidence>
<dbReference type="Pfam" id="PF02887">
    <property type="entry name" value="PK_C"/>
    <property type="match status" value="1"/>
</dbReference>
<accession>A0A0J8FXQ2</accession>
<sequence>MTPDKKVKILATLGPTTNGSVAWGVHSVVNDRLRQVDEVCSTALEIAQAQGMAQRGDTLVITAGVPFGQPGSTNSLRIETLI</sequence>
<dbReference type="Gene3D" id="3.40.1380.20">
    <property type="entry name" value="Pyruvate kinase, C-terminal domain"/>
    <property type="match status" value="1"/>
</dbReference>
<dbReference type="AlphaFoldDB" id="A0A0J8FXQ2"/>
<protein>
    <recommendedName>
        <fullName evidence="1">Pyruvate kinase C-terminal domain-containing protein</fullName>
    </recommendedName>
</protein>
<dbReference type="InterPro" id="IPR036918">
    <property type="entry name" value="Pyrv_Knase_C_sf"/>
</dbReference>
<name>A0A0J8FXQ2_9PSED</name>
<gene>
    <name evidence="2" type="ORF">ACR52_23300</name>
</gene>
<organism evidence="2 3">
    <name type="scientific">Pseudomonas fildesensis</name>
    <dbReference type="NCBI Taxonomy" id="1674920"/>
    <lineage>
        <taxon>Bacteria</taxon>
        <taxon>Pseudomonadati</taxon>
        <taxon>Pseudomonadota</taxon>
        <taxon>Gammaproteobacteria</taxon>
        <taxon>Pseudomonadales</taxon>
        <taxon>Pseudomonadaceae</taxon>
        <taxon>Pseudomonas</taxon>
    </lineage>
</organism>
<dbReference type="InterPro" id="IPR015795">
    <property type="entry name" value="Pyrv_Knase_C"/>
</dbReference>
<keyword evidence="3" id="KW-1185">Reference proteome</keyword>
<feature type="domain" description="Pyruvate kinase C-terminal" evidence="1">
    <location>
        <begin position="19"/>
        <end position="78"/>
    </location>
</feature>
<evidence type="ECO:0000313" key="3">
    <source>
        <dbReference type="Proteomes" id="UP000037551"/>
    </source>
</evidence>
<evidence type="ECO:0000313" key="2">
    <source>
        <dbReference type="EMBL" id="KMT53098.1"/>
    </source>
</evidence>
<reference evidence="2 3" key="1">
    <citation type="submission" date="2015-06" db="EMBL/GenBank/DDBJ databases">
        <title>Draft genome sequence of an Antarctic Pseudomonas sp. strain KG01 with full potential for biotechnological applications.</title>
        <authorList>
            <person name="Pavlov M.S."/>
            <person name="Lira F."/>
            <person name="Martinez J.L."/>
            <person name="Marshall S.H."/>
        </authorList>
    </citation>
    <scope>NUCLEOTIDE SEQUENCE [LARGE SCALE GENOMIC DNA]</scope>
    <source>
        <strain evidence="2 3">KG01</strain>
    </source>
</reference>
<dbReference type="SUPFAM" id="SSF52935">
    <property type="entry name" value="PK C-terminal domain-like"/>
    <property type="match status" value="1"/>
</dbReference>
<comment type="caution">
    <text evidence="2">The sequence shown here is derived from an EMBL/GenBank/DDBJ whole genome shotgun (WGS) entry which is preliminary data.</text>
</comment>
<proteinExistence type="predicted"/>
<dbReference type="Proteomes" id="UP000037551">
    <property type="component" value="Unassembled WGS sequence"/>
</dbReference>